<evidence type="ECO:0000256" key="5">
    <source>
        <dbReference type="ARBA" id="ARBA00023180"/>
    </source>
</evidence>
<dbReference type="AlphaFoldDB" id="A0A9J6BMY3"/>
<proteinExistence type="inferred from homology"/>
<dbReference type="Proteomes" id="UP001107558">
    <property type="component" value="Chromosome 3"/>
</dbReference>
<dbReference type="Gene3D" id="3.40.50.1820">
    <property type="entry name" value="alpha/beta hydrolase"/>
    <property type="match status" value="1"/>
</dbReference>
<dbReference type="GO" id="GO:0008239">
    <property type="term" value="F:dipeptidyl-peptidase activity"/>
    <property type="evidence" value="ECO:0007669"/>
    <property type="project" value="TreeGrafter"/>
</dbReference>
<keyword evidence="5" id="KW-0325">Glycoprotein</keyword>
<keyword evidence="4" id="KW-0378">Hydrolase</keyword>
<gene>
    <name evidence="6" type="ORF">PVAND_001257</name>
</gene>
<sequence length="114" mass="12746">MQTFENLQWLTISQAVADIGRFASFMRQRYLEAPVIVWGSGLGGSLAVWARQKYPNVIDGAWASKQSTILVGPECGEVIREAFQLIEEHYEAGDTSYVEERLRISQPIDIGNGL</sequence>
<dbReference type="SUPFAM" id="SSF53474">
    <property type="entry name" value="alpha/beta-Hydrolases"/>
    <property type="match status" value="1"/>
</dbReference>
<dbReference type="InterPro" id="IPR029058">
    <property type="entry name" value="AB_hydrolase_fold"/>
</dbReference>
<evidence type="ECO:0000313" key="6">
    <source>
        <dbReference type="EMBL" id="KAG5671039.1"/>
    </source>
</evidence>
<dbReference type="GO" id="GO:0006508">
    <property type="term" value="P:proteolysis"/>
    <property type="evidence" value="ECO:0007669"/>
    <property type="project" value="UniProtKB-KW"/>
</dbReference>
<name>A0A9J6BMY3_POLVA</name>
<comment type="caution">
    <text evidence="6">The sequence shown here is derived from an EMBL/GenBank/DDBJ whole genome shotgun (WGS) entry which is preliminary data.</text>
</comment>
<keyword evidence="7" id="KW-1185">Reference proteome</keyword>
<reference evidence="6" key="1">
    <citation type="submission" date="2021-03" db="EMBL/GenBank/DDBJ databases">
        <title>Chromosome level genome of the anhydrobiotic midge Polypedilum vanderplanki.</title>
        <authorList>
            <person name="Yoshida Y."/>
            <person name="Kikawada T."/>
            <person name="Gusev O."/>
        </authorList>
    </citation>
    <scope>NUCLEOTIDE SEQUENCE</scope>
    <source>
        <strain evidence="6">NIAS01</strain>
        <tissue evidence="6">Whole body or cell culture</tissue>
    </source>
</reference>
<dbReference type="EMBL" id="JADBJN010000003">
    <property type="protein sequence ID" value="KAG5671039.1"/>
    <property type="molecule type" value="Genomic_DNA"/>
</dbReference>
<dbReference type="Pfam" id="PF05577">
    <property type="entry name" value="Peptidase_S28"/>
    <property type="match status" value="1"/>
</dbReference>
<organism evidence="6 7">
    <name type="scientific">Polypedilum vanderplanki</name>
    <name type="common">Sleeping chironomid midge</name>
    <dbReference type="NCBI Taxonomy" id="319348"/>
    <lineage>
        <taxon>Eukaryota</taxon>
        <taxon>Metazoa</taxon>
        <taxon>Ecdysozoa</taxon>
        <taxon>Arthropoda</taxon>
        <taxon>Hexapoda</taxon>
        <taxon>Insecta</taxon>
        <taxon>Pterygota</taxon>
        <taxon>Neoptera</taxon>
        <taxon>Endopterygota</taxon>
        <taxon>Diptera</taxon>
        <taxon>Nematocera</taxon>
        <taxon>Chironomoidea</taxon>
        <taxon>Chironomidae</taxon>
        <taxon>Chironominae</taxon>
        <taxon>Polypedilum</taxon>
        <taxon>Polypedilum</taxon>
    </lineage>
</organism>
<comment type="similarity">
    <text evidence="1">Belongs to the peptidase S28 family.</text>
</comment>
<evidence type="ECO:0000256" key="4">
    <source>
        <dbReference type="ARBA" id="ARBA00022801"/>
    </source>
</evidence>
<dbReference type="GO" id="GO:0070008">
    <property type="term" value="F:serine-type exopeptidase activity"/>
    <property type="evidence" value="ECO:0007669"/>
    <property type="project" value="InterPro"/>
</dbReference>
<dbReference type="PANTHER" id="PTHR11010">
    <property type="entry name" value="PROTEASE S28 PRO-X CARBOXYPEPTIDASE-RELATED"/>
    <property type="match status" value="1"/>
</dbReference>
<evidence type="ECO:0000256" key="2">
    <source>
        <dbReference type="ARBA" id="ARBA00022670"/>
    </source>
</evidence>
<evidence type="ECO:0000256" key="3">
    <source>
        <dbReference type="ARBA" id="ARBA00022729"/>
    </source>
</evidence>
<evidence type="ECO:0000313" key="7">
    <source>
        <dbReference type="Proteomes" id="UP001107558"/>
    </source>
</evidence>
<dbReference type="InterPro" id="IPR008758">
    <property type="entry name" value="Peptidase_S28"/>
</dbReference>
<protein>
    <submittedName>
        <fullName evidence="6">Uncharacterized protein</fullName>
    </submittedName>
</protein>
<evidence type="ECO:0000256" key="1">
    <source>
        <dbReference type="ARBA" id="ARBA00011079"/>
    </source>
</evidence>
<dbReference type="PANTHER" id="PTHR11010:SF117">
    <property type="entry name" value="SERINE PROTEASE 16"/>
    <property type="match status" value="1"/>
</dbReference>
<dbReference type="OrthoDB" id="1735038at2759"/>
<keyword evidence="3" id="KW-0732">Signal</keyword>
<keyword evidence="2" id="KW-0645">Protease</keyword>
<accession>A0A9J6BMY3</accession>